<feature type="transmembrane region" description="Helical" evidence="1">
    <location>
        <begin position="20"/>
        <end position="42"/>
    </location>
</feature>
<reference evidence="2 3" key="1">
    <citation type="journal article" date="2019" name="Int. J. Syst. Evol. Microbiol.">
        <title>The Global Catalogue of Microorganisms (GCM) 10K type strain sequencing project: providing services to taxonomists for standard genome sequencing and annotation.</title>
        <authorList>
            <consortium name="The Broad Institute Genomics Platform"/>
            <consortium name="The Broad Institute Genome Sequencing Center for Infectious Disease"/>
            <person name="Wu L."/>
            <person name="Ma J."/>
        </authorList>
    </citation>
    <scope>NUCLEOTIDE SEQUENCE [LARGE SCALE GENOMIC DNA]</scope>
    <source>
        <strain evidence="2 3">XZYJT29</strain>
    </source>
</reference>
<comment type="caution">
    <text evidence="2">The sequence shown here is derived from an EMBL/GenBank/DDBJ whole genome shotgun (WGS) entry which is preliminary data.</text>
</comment>
<proteinExistence type="predicted"/>
<gene>
    <name evidence="2" type="ORF">ACFQMA_02725</name>
</gene>
<sequence length="82" mass="9172">MAEDTTRSAFMDWICRRQLLWISLLALTLVHLVIAVMAATAIEPGSANYYVLLMDFGLIAVLLVVIGLVFWRCGYLGDTPMH</sequence>
<keyword evidence="1" id="KW-0812">Transmembrane</keyword>
<evidence type="ECO:0000313" key="3">
    <source>
        <dbReference type="Proteomes" id="UP001596432"/>
    </source>
</evidence>
<organism evidence="2 3">
    <name type="scientific">Halosimplex aquaticum</name>
    <dbReference type="NCBI Taxonomy" id="3026162"/>
    <lineage>
        <taxon>Archaea</taxon>
        <taxon>Methanobacteriati</taxon>
        <taxon>Methanobacteriota</taxon>
        <taxon>Stenosarchaea group</taxon>
        <taxon>Halobacteria</taxon>
        <taxon>Halobacteriales</taxon>
        <taxon>Haloarculaceae</taxon>
        <taxon>Halosimplex</taxon>
    </lineage>
</organism>
<evidence type="ECO:0000313" key="2">
    <source>
        <dbReference type="EMBL" id="MFC7138750.1"/>
    </source>
</evidence>
<evidence type="ECO:0000256" key="1">
    <source>
        <dbReference type="SAM" id="Phobius"/>
    </source>
</evidence>
<accession>A0ABD5XUH8</accession>
<keyword evidence="1" id="KW-1133">Transmembrane helix</keyword>
<protein>
    <submittedName>
        <fullName evidence="2">Uncharacterized protein</fullName>
    </submittedName>
</protein>
<keyword evidence="1" id="KW-0472">Membrane</keyword>
<dbReference type="EMBL" id="JBHTAS010000001">
    <property type="protein sequence ID" value="MFC7138750.1"/>
    <property type="molecule type" value="Genomic_DNA"/>
</dbReference>
<keyword evidence="3" id="KW-1185">Reference proteome</keyword>
<dbReference type="AlphaFoldDB" id="A0ABD5XUH8"/>
<dbReference type="Proteomes" id="UP001596432">
    <property type="component" value="Unassembled WGS sequence"/>
</dbReference>
<feature type="transmembrane region" description="Helical" evidence="1">
    <location>
        <begin position="48"/>
        <end position="71"/>
    </location>
</feature>
<dbReference type="RefSeq" id="WP_274324364.1">
    <property type="nucleotide sequence ID" value="NZ_CP118158.1"/>
</dbReference>
<name>A0ABD5XUH8_9EURY</name>
<dbReference type="GeneID" id="78818992"/>